<keyword evidence="6" id="KW-0653">Protein transport</keyword>
<organism evidence="11 12">
    <name type="scientific">Chthoniobacter flavus Ellin428</name>
    <dbReference type="NCBI Taxonomy" id="497964"/>
    <lineage>
        <taxon>Bacteria</taxon>
        <taxon>Pseudomonadati</taxon>
        <taxon>Verrucomicrobiota</taxon>
        <taxon>Spartobacteria</taxon>
        <taxon>Chthoniobacterales</taxon>
        <taxon>Chthoniobacteraceae</taxon>
        <taxon>Chthoniobacter</taxon>
    </lineage>
</organism>
<dbReference type="SUPFAM" id="SSF161098">
    <property type="entry name" value="MetI-like"/>
    <property type="match status" value="1"/>
</dbReference>
<evidence type="ECO:0000256" key="4">
    <source>
        <dbReference type="ARBA" id="ARBA00022692"/>
    </source>
</evidence>
<feature type="transmembrane region" description="Helical" evidence="9">
    <location>
        <begin position="311"/>
        <end position="333"/>
    </location>
</feature>
<dbReference type="InterPro" id="IPR000515">
    <property type="entry name" value="MetI-like"/>
</dbReference>
<evidence type="ECO:0000259" key="10">
    <source>
        <dbReference type="PROSITE" id="PS50928"/>
    </source>
</evidence>
<dbReference type="EMBL" id="ABVL01000010">
    <property type="protein sequence ID" value="EDY18833.1"/>
    <property type="molecule type" value="Genomic_DNA"/>
</dbReference>
<name>B4D3K3_9BACT</name>
<dbReference type="Pfam" id="PF00528">
    <property type="entry name" value="BPD_transp_1"/>
    <property type="match status" value="1"/>
</dbReference>
<dbReference type="STRING" id="497964.CfE428DRAFT_3491"/>
<keyword evidence="5" id="KW-0571">Peptide transport</keyword>
<feature type="transmembrane region" description="Helical" evidence="9">
    <location>
        <begin position="206"/>
        <end position="223"/>
    </location>
</feature>
<evidence type="ECO:0000256" key="6">
    <source>
        <dbReference type="ARBA" id="ARBA00022927"/>
    </source>
</evidence>
<dbReference type="InterPro" id="IPR035906">
    <property type="entry name" value="MetI-like_sf"/>
</dbReference>
<dbReference type="InterPro" id="IPR050366">
    <property type="entry name" value="BP-dependent_transpt_permease"/>
</dbReference>
<reference evidence="11 12" key="1">
    <citation type="journal article" date="2011" name="J. Bacteriol.">
        <title>Genome sequence of Chthoniobacter flavus Ellin428, an aerobic heterotrophic soil bacterium.</title>
        <authorList>
            <person name="Kant R."/>
            <person name="van Passel M.W."/>
            <person name="Palva A."/>
            <person name="Lucas S."/>
            <person name="Lapidus A."/>
            <person name="Glavina Del Rio T."/>
            <person name="Dalin E."/>
            <person name="Tice H."/>
            <person name="Bruce D."/>
            <person name="Goodwin L."/>
            <person name="Pitluck S."/>
            <person name="Larimer F.W."/>
            <person name="Land M.L."/>
            <person name="Hauser L."/>
            <person name="Sangwan P."/>
            <person name="de Vos W.M."/>
            <person name="Janssen P.H."/>
            <person name="Smidt H."/>
        </authorList>
    </citation>
    <scope>NUCLEOTIDE SEQUENCE [LARGE SCALE GENOMIC DNA]</scope>
    <source>
        <strain evidence="11 12">Ellin428</strain>
    </source>
</reference>
<dbReference type="InParanoid" id="B4D3K3"/>
<dbReference type="eggNOG" id="COG1173">
    <property type="taxonomic scope" value="Bacteria"/>
</dbReference>
<evidence type="ECO:0000256" key="3">
    <source>
        <dbReference type="ARBA" id="ARBA00022475"/>
    </source>
</evidence>
<dbReference type="Gene3D" id="1.10.3720.10">
    <property type="entry name" value="MetI-like"/>
    <property type="match status" value="1"/>
</dbReference>
<gene>
    <name evidence="11" type="ORF">CfE428DRAFT_3491</name>
</gene>
<feature type="transmembrane region" description="Helical" evidence="9">
    <location>
        <begin position="144"/>
        <end position="167"/>
    </location>
</feature>
<accession>B4D3K3</accession>
<evidence type="ECO:0000256" key="8">
    <source>
        <dbReference type="ARBA" id="ARBA00023136"/>
    </source>
</evidence>
<dbReference type="GO" id="GO:0055085">
    <property type="term" value="P:transmembrane transport"/>
    <property type="evidence" value="ECO:0007669"/>
    <property type="project" value="InterPro"/>
</dbReference>
<comment type="subcellular location">
    <subcellularLocation>
        <location evidence="1 9">Cell membrane</location>
        <topology evidence="1 9">Multi-pass membrane protein</topology>
    </subcellularLocation>
</comment>
<proteinExistence type="inferred from homology"/>
<dbReference type="CDD" id="cd06261">
    <property type="entry name" value="TM_PBP2"/>
    <property type="match status" value="1"/>
</dbReference>
<evidence type="ECO:0000256" key="7">
    <source>
        <dbReference type="ARBA" id="ARBA00022989"/>
    </source>
</evidence>
<feature type="transmembrane region" description="Helical" evidence="9">
    <location>
        <begin position="179"/>
        <end position="200"/>
    </location>
</feature>
<keyword evidence="12" id="KW-1185">Reference proteome</keyword>
<comment type="similarity">
    <text evidence="9">Belongs to the binding-protein-dependent transport system permease family.</text>
</comment>
<sequence>MIESLQHFFANWITQDVMVVAFFAAAIALLVRGSRNERWQRAWKFMKGDRLGLVAGVLIIGYLIIGGLDLLKISPTTSVFDWLANAVVGLQDEPTKASYSAPFATHTFSTAKPEPLQFPGRHFLGTTQIGKDTFIQALKGSSTALLLGGLTSLIYLPLGILLGISAGYYRGWVDDAIQYIYSTIMAIPDILFLIAFIMVFGKGVGTMSWALALTSWISLCRLLRGETMRLTERQFISAARALGQSHWNIITRHLLPNVMHLVLINFVLGFSGVVLTEAILSYLGVGTPIGTASWGQMIDGARGELSREPVVWWNVSAATVALFGLVLSLNLFADSLRRAFDPKRS</sequence>
<keyword evidence="2 9" id="KW-0813">Transport</keyword>
<dbReference type="PANTHER" id="PTHR43386">
    <property type="entry name" value="OLIGOPEPTIDE TRANSPORT SYSTEM PERMEASE PROTEIN APPC"/>
    <property type="match status" value="1"/>
</dbReference>
<keyword evidence="7 9" id="KW-1133">Transmembrane helix</keyword>
<protein>
    <submittedName>
        <fullName evidence="11">Binding-protein-dependent transport systems inner membrane component</fullName>
    </submittedName>
</protein>
<dbReference type="PANTHER" id="PTHR43386:SF24">
    <property type="entry name" value="OLIGOPEPTIDE TRANSPORT SYSTEM PERMEASE PROTEIN AMID"/>
    <property type="match status" value="1"/>
</dbReference>
<dbReference type="PROSITE" id="PS50928">
    <property type="entry name" value="ABC_TM1"/>
    <property type="match status" value="1"/>
</dbReference>
<evidence type="ECO:0000313" key="11">
    <source>
        <dbReference type="EMBL" id="EDY18833.1"/>
    </source>
</evidence>
<evidence type="ECO:0000256" key="5">
    <source>
        <dbReference type="ARBA" id="ARBA00022856"/>
    </source>
</evidence>
<evidence type="ECO:0000256" key="1">
    <source>
        <dbReference type="ARBA" id="ARBA00004651"/>
    </source>
</evidence>
<comment type="caution">
    <text evidence="11">The sequence shown here is derived from an EMBL/GenBank/DDBJ whole genome shotgun (WGS) entry which is preliminary data.</text>
</comment>
<feature type="domain" description="ABC transmembrane type-1" evidence="10">
    <location>
        <begin position="141"/>
        <end position="333"/>
    </location>
</feature>
<feature type="transmembrane region" description="Helical" evidence="9">
    <location>
        <begin position="51"/>
        <end position="71"/>
    </location>
</feature>
<keyword evidence="4 9" id="KW-0812">Transmembrane</keyword>
<keyword evidence="8 9" id="KW-0472">Membrane</keyword>
<evidence type="ECO:0000256" key="9">
    <source>
        <dbReference type="RuleBase" id="RU363032"/>
    </source>
</evidence>
<keyword evidence="3" id="KW-1003">Cell membrane</keyword>
<dbReference type="AlphaFoldDB" id="B4D3K3"/>
<feature type="transmembrane region" description="Helical" evidence="9">
    <location>
        <begin position="262"/>
        <end position="285"/>
    </location>
</feature>
<evidence type="ECO:0000313" key="12">
    <source>
        <dbReference type="Proteomes" id="UP000005824"/>
    </source>
</evidence>
<feature type="transmembrane region" description="Helical" evidence="9">
    <location>
        <begin position="12"/>
        <end position="31"/>
    </location>
</feature>
<dbReference type="GO" id="GO:0015833">
    <property type="term" value="P:peptide transport"/>
    <property type="evidence" value="ECO:0007669"/>
    <property type="project" value="UniProtKB-KW"/>
</dbReference>
<dbReference type="RefSeq" id="WP_006980816.1">
    <property type="nucleotide sequence ID" value="NZ_ABVL01000010.1"/>
</dbReference>
<evidence type="ECO:0000256" key="2">
    <source>
        <dbReference type="ARBA" id="ARBA00022448"/>
    </source>
</evidence>
<dbReference type="Proteomes" id="UP000005824">
    <property type="component" value="Unassembled WGS sequence"/>
</dbReference>
<dbReference type="GO" id="GO:0015031">
    <property type="term" value="P:protein transport"/>
    <property type="evidence" value="ECO:0007669"/>
    <property type="project" value="UniProtKB-KW"/>
</dbReference>
<dbReference type="GO" id="GO:0005886">
    <property type="term" value="C:plasma membrane"/>
    <property type="evidence" value="ECO:0007669"/>
    <property type="project" value="UniProtKB-SubCell"/>
</dbReference>